<dbReference type="InterPro" id="IPR018087">
    <property type="entry name" value="Glyco_hydro_5_CS"/>
</dbReference>
<accession>A0A4P7SHR4</accession>
<protein>
    <recommendedName>
        <fullName evidence="7">Endoglucanase</fullName>
        <ecNumber evidence="7">3.2.1.4</ecNumber>
    </recommendedName>
</protein>
<dbReference type="PANTHER" id="PTHR35923:SF2">
    <property type="entry name" value="ENDOGLUCANASE"/>
    <property type="match status" value="1"/>
</dbReference>
<proteinExistence type="inferred from homology"/>
<evidence type="ECO:0000256" key="6">
    <source>
        <dbReference type="ARBA" id="ARBA00023326"/>
    </source>
</evidence>
<keyword evidence="4 7" id="KW-0119">Carbohydrate metabolism</keyword>
<keyword evidence="12" id="KW-1185">Reference proteome</keyword>
<feature type="compositionally biased region" description="Polar residues" evidence="8">
    <location>
        <begin position="428"/>
        <end position="439"/>
    </location>
</feature>
<keyword evidence="2 7" id="KW-0378">Hydrolase</keyword>
<name>A0A4P7SHR4_9CELL</name>
<evidence type="ECO:0000259" key="10">
    <source>
        <dbReference type="PROSITE" id="PS51173"/>
    </source>
</evidence>
<evidence type="ECO:0000256" key="7">
    <source>
        <dbReference type="RuleBase" id="RU361153"/>
    </source>
</evidence>
<feature type="region of interest" description="Disordered" evidence="8">
    <location>
        <begin position="424"/>
        <end position="490"/>
    </location>
</feature>
<dbReference type="InterPro" id="IPR008965">
    <property type="entry name" value="CBM2/CBM3_carb-bd_dom_sf"/>
</dbReference>
<feature type="compositionally biased region" description="Low complexity" evidence="8">
    <location>
        <begin position="440"/>
        <end position="490"/>
    </location>
</feature>
<dbReference type="EMBL" id="CP039291">
    <property type="protein sequence ID" value="QCB93582.1"/>
    <property type="molecule type" value="Genomic_DNA"/>
</dbReference>
<dbReference type="Proteomes" id="UP000296469">
    <property type="component" value="Chromosome"/>
</dbReference>
<dbReference type="PROSITE" id="PS51173">
    <property type="entry name" value="CBM2"/>
    <property type="match status" value="1"/>
</dbReference>
<dbReference type="PROSITE" id="PS00561">
    <property type="entry name" value="CBM2_A"/>
    <property type="match status" value="1"/>
</dbReference>
<evidence type="ECO:0000256" key="4">
    <source>
        <dbReference type="ARBA" id="ARBA00023277"/>
    </source>
</evidence>
<dbReference type="AlphaFoldDB" id="A0A4P7SHR4"/>
<dbReference type="Gene3D" id="2.60.40.290">
    <property type="match status" value="1"/>
</dbReference>
<dbReference type="SUPFAM" id="SSF51445">
    <property type="entry name" value="(Trans)glycosidases"/>
    <property type="match status" value="1"/>
</dbReference>
<dbReference type="RefSeq" id="WP_135972768.1">
    <property type="nucleotide sequence ID" value="NZ_CP039291.1"/>
</dbReference>
<dbReference type="EC" id="3.2.1.4" evidence="7"/>
<dbReference type="SUPFAM" id="SSF49384">
    <property type="entry name" value="Carbohydrate-binding domain"/>
    <property type="match status" value="1"/>
</dbReference>
<comment type="similarity">
    <text evidence="7">Belongs to the glycosyl hydrolase 5 (cellulase A) family.</text>
</comment>
<evidence type="ECO:0000256" key="5">
    <source>
        <dbReference type="ARBA" id="ARBA00023295"/>
    </source>
</evidence>
<gene>
    <name evidence="11" type="ORF">E5225_08430</name>
</gene>
<dbReference type="InterPro" id="IPR001919">
    <property type="entry name" value="CBD2"/>
</dbReference>
<dbReference type="OrthoDB" id="4902692at2"/>
<feature type="domain" description="CBM2" evidence="10">
    <location>
        <begin position="486"/>
        <end position="595"/>
    </location>
</feature>
<dbReference type="InterPro" id="IPR012291">
    <property type="entry name" value="CBM2_carb-bd_dom_sf"/>
</dbReference>
<dbReference type="Gene3D" id="3.20.20.80">
    <property type="entry name" value="Glycosidases"/>
    <property type="match status" value="1"/>
</dbReference>
<evidence type="ECO:0000256" key="9">
    <source>
        <dbReference type="SAM" id="SignalP"/>
    </source>
</evidence>
<keyword evidence="6 7" id="KW-0624">Polysaccharide degradation</keyword>
<dbReference type="InterPro" id="IPR017853">
    <property type="entry name" value="GH"/>
</dbReference>
<evidence type="ECO:0000256" key="3">
    <source>
        <dbReference type="ARBA" id="ARBA00023001"/>
    </source>
</evidence>
<dbReference type="Pfam" id="PF00150">
    <property type="entry name" value="Cellulase"/>
    <property type="match status" value="1"/>
</dbReference>
<dbReference type="GO" id="GO:0030247">
    <property type="term" value="F:polysaccharide binding"/>
    <property type="evidence" value="ECO:0007669"/>
    <property type="project" value="UniProtKB-UniRule"/>
</dbReference>
<dbReference type="GO" id="GO:0030245">
    <property type="term" value="P:cellulose catabolic process"/>
    <property type="evidence" value="ECO:0007669"/>
    <property type="project" value="UniProtKB-KW"/>
</dbReference>
<evidence type="ECO:0000313" key="12">
    <source>
        <dbReference type="Proteomes" id="UP000296469"/>
    </source>
</evidence>
<dbReference type="InterPro" id="IPR018366">
    <property type="entry name" value="CBM2_CS"/>
</dbReference>
<dbReference type="InterPro" id="IPR001547">
    <property type="entry name" value="Glyco_hydro_5"/>
</dbReference>
<evidence type="ECO:0000313" key="11">
    <source>
        <dbReference type="EMBL" id="QCB93582.1"/>
    </source>
</evidence>
<sequence length="595" mass="64194">MPTTPKRSLRVALVGALAAGALTVPLAAAPAHAAETPDWLHVRGNQIVDSAGREVWLTGVNWFGFNASERVFHGLWSANMRTLTKAVADRGLNVVRVPISTQLLLEWQAGQHTAPNVNTFVNPELEGMNSLQIFEAWLDMCDDYGLKVVLDVHSAEADNSGHVHPVWWKGDVTTQDAYDAWEWVAARWADDDTIVGADLKNEPHGTQGSTLRAKWDDSTDPDNFKHFAEEAARRVLAQNPNWLILVEGVEVYPKDGVPWTSTGLTDYHGTWWGGNLRGVREHPIDLGAHQDQLVYSPHDYGPLVHEQKWFAGDFDRASLERDVWDPNWLYLHKEGIAPLLIGEWGGFMDGGRNERWMVALRDLIADRRLSHTFWVLNPNSGDTGGLVGYDWATWDEEKYALLEPALWKDGGRFVSLDHDVPLGGAGSTTGKSLSQVGTRPTQTPTVMPTPSVTPTVTPTATPTATPTVTPTSTPTATPSVTPTATPTATPGRCSVRWTAGSWSAGLTATVRLTNTGTAPLSGWTLAFDLPAGTTLQQGWSGTWSQSGTRVTVANAAWNGTLAAGASVEVGLNATHGGTTAAPTAFTLNGAACTVG</sequence>
<dbReference type="GO" id="GO:0008810">
    <property type="term" value="F:cellulase activity"/>
    <property type="evidence" value="ECO:0007669"/>
    <property type="project" value="UniProtKB-EC"/>
</dbReference>
<comment type="catalytic activity">
    <reaction evidence="1 7">
        <text>Endohydrolysis of (1-&gt;4)-beta-D-glucosidic linkages in cellulose, lichenin and cereal beta-D-glucans.</text>
        <dbReference type="EC" id="3.2.1.4"/>
    </reaction>
</comment>
<dbReference type="PROSITE" id="PS00659">
    <property type="entry name" value="GLYCOSYL_HYDROL_F5"/>
    <property type="match status" value="1"/>
</dbReference>
<evidence type="ECO:0000256" key="1">
    <source>
        <dbReference type="ARBA" id="ARBA00000966"/>
    </source>
</evidence>
<feature type="chain" id="PRO_5020218424" description="Endoglucanase" evidence="9">
    <location>
        <begin position="34"/>
        <end position="595"/>
    </location>
</feature>
<feature type="signal peptide" evidence="9">
    <location>
        <begin position="1"/>
        <end position="33"/>
    </location>
</feature>
<evidence type="ECO:0000256" key="8">
    <source>
        <dbReference type="SAM" id="MobiDB-lite"/>
    </source>
</evidence>
<keyword evidence="3 7" id="KW-0136">Cellulose degradation</keyword>
<keyword evidence="5 7" id="KW-0326">Glycosidase</keyword>
<evidence type="ECO:0000256" key="2">
    <source>
        <dbReference type="ARBA" id="ARBA00022801"/>
    </source>
</evidence>
<dbReference type="Pfam" id="PF00553">
    <property type="entry name" value="CBM_2"/>
    <property type="match status" value="1"/>
</dbReference>
<dbReference type="KEGG" id="celz:E5225_08430"/>
<reference evidence="11 12" key="1">
    <citation type="submission" date="2019-04" db="EMBL/GenBank/DDBJ databases">
        <title>Isolation and identification of Cellulomonas shaoxiangyii sp. Nov. isolated from feces of the Tibetan antelopes (Pantholops hodgsonii) in the Qinghai-Tibet plateau of China.</title>
        <authorList>
            <person name="Tian Z."/>
        </authorList>
    </citation>
    <scope>NUCLEOTIDE SEQUENCE [LARGE SCALE GENOMIC DNA]</scope>
    <source>
        <strain evidence="11 12">Z28</strain>
    </source>
</reference>
<dbReference type="PANTHER" id="PTHR35923">
    <property type="entry name" value="MAJOR EXTRACELLULAR ENDOGLUCANASE"/>
    <property type="match status" value="1"/>
</dbReference>
<dbReference type="SMART" id="SM00637">
    <property type="entry name" value="CBD_II"/>
    <property type="match status" value="1"/>
</dbReference>
<organism evidence="11 12">
    <name type="scientific">Cellulomonas shaoxiangyii</name>
    <dbReference type="NCBI Taxonomy" id="2566013"/>
    <lineage>
        <taxon>Bacteria</taxon>
        <taxon>Bacillati</taxon>
        <taxon>Actinomycetota</taxon>
        <taxon>Actinomycetes</taxon>
        <taxon>Micrococcales</taxon>
        <taxon>Cellulomonadaceae</taxon>
        <taxon>Cellulomonas</taxon>
    </lineage>
</organism>
<keyword evidence="9" id="KW-0732">Signal</keyword>